<dbReference type="AlphaFoldDB" id="A0AAV7LYR3"/>
<sequence>MDCELLETSRYRLQGNSLNTDVEASGSILHILQVVLQLRILILQCKQLVAMVIQFLFWCILNLLKRLYSP</sequence>
<keyword evidence="2" id="KW-1185">Reference proteome</keyword>
<feature type="non-terminal residue" evidence="1">
    <location>
        <position position="70"/>
    </location>
</feature>
<dbReference type="EMBL" id="JANPWB010000014">
    <property type="protein sequence ID" value="KAJ1096098.1"/>
    <property type="molecule type" value="Genomic_DNA"/>
</dbReference>
<proteinExistence type="predicted"/>
<evidence type="ECO:0000313" key="2">
    <source>
        <dbReference type="Proteomes" id="UP001066276"/>
    </source>
</evidence>
<comment type="caution">
    <text evidence="1">The sequence shown here is derived from an EMBL/GenBank/DDBJ whole genome shotgun (WGS) entry which is preliminary data.</text>
</comment>
<name>A0AAV7LYR3_PLEWA</name>
<organism evidence="1 2">
    <name type="scientific">Pleurodeles waltl</name>
    <name type="common">Iberian ribbed newt</name>
    <dbReference type="NCBI Taxonomy" id="8319"/>
    <lineage>
        <taxon>Eukaryota</taxon>
        <taxon>Metazoa</taxon>
        <taxon>Chordata</taxon>
        <taxon>Craniata</taxon>
        <taxon>Vertebrata</taxon>
        <taxon>Euteleostomi</taxon>
        <taxon>Amphibia</taxon>
        <taxon>Batrachia</taxon>
        <taxon>Caudata</taxon>
        <taxon>Salamandroidea</taxon>
        <taxon>Salamandridae</taxon>
        <taxon>Pleurodelinae</taxon>
        <taxon>Pleurodeles</taxon>
    </lineage>
</organism>
<reference evidence="1" key="1">
    <citation type="journal article" date="2022" name="bioRxiv">
        <title>Sequencing and chromosome-scale assembly of the giantPleurodeles waltlgenome.</title>
        <authorList>
            <person name="Brown T."/>
            <person name="Elewa A."/>
            <person name="Iarovenko S."/>
            <person name="Subramanian E."/>
            <person name="Araus A.J."/>
            <person name="Petzold A."/>
            <person name="Susuki M."/>
            <person name="Suzuki K.-i.T."/>
            <person name="Hayashi T."/>
            <person name="Toyoda A."/>
            <person name="Oliveira C."/>
            <person name="Osipova E."/>
            <person name="Leigh N.D."/>
            <person name="Simon A."/>
            <person name="Yun M.H."/>
        </authorList>
    </citation>
    <scope>NUCLEOTIDE SEQUENCE</scope>
    <source>
        <strain evidence="1">20211129_DDA</strain>
        <tissue evidence="1">Liver</tissue>
    </source>
</reference>
<dbReference type="Proteomes" id="UP001066276">
    <property type="component" value="Chromosome 10"/>
</dbReference>
<gene>
    <name evidence="1" type="ORF">NDU88_001244</name>
</gene>
<evidence type="ECO:0000313" key="1">
    <source>
        <dbReference type="EMBL" id="KAJ1096098.1"/>
    </source>
</evidence>
<protein>
    <submittedName>
        <fullName evidence="1">Uncharacterized protein</fullName>
    </submittedName>
</protein>
<accession>A0AAV7LYR3</accession>